<comment type="subcellular location">
    <subcellularLocation>
        <location evidence="1">Cell membrane</location>
        <topology evidence="1">Single-pass membrane protein</topology>
    </subcellularLocation>
</comment>
<dbReference type="Gene3D" id="3.80.10.10">
    <property type="entry name" value="Ribonuclease Inhibitor"/>
    <property type="match status" value="3"/>
</dbReference>
<sequence length="761" mass="83361">MWPIEIGGLLHILLLALVLLAVTIVFHASAEDSEVEALLSFKLSVDDPLGALNNWKAGTNVCHWIGIDSLSLSGLFPLSTIQALPQLRNLSASGNNFTEINISPQKCSLEFLNLSSNDFTSHFLDILLVTCKGIRHLNLSHNKLREISLKGSIGHVMVSVDLSHNRISGSIPASFFALCKSLRFLDISSNQLVGGVPEDMFINCRSLQELSLSSNNLTGELSGLRSSNSLQKLNLSTNFFTTFQIDHCPSLEELDLSFNNISGTVFRKDCAALKMLNLSDNHLSGPFLSVFANRSLATVFKSLQVLQADHNNFIGELPTVPPSLKVLDLSCNLFNTGNPSICPARSSLKSLLLVYNRLHGRVLNSAMNCGNLEMLDMSINSLAGPIPVDMCSRLPKLQHLLLWGNNLEGSIPATISNCSELVTLNLSFNNITGVIPQQISRLKKLCLLFLSNNMISGAIPASIGSMLSLRSLLLSHNKLQGGLPSELRNSNVLVLLLVNDNQLTGQIPSWIGRSSVVEEDEITEITFPFLMVFAINIEASICKAYEEVFILQGIRLDDFEQLPFATRCRRWFFLAPPGFNLTIYNLVNSPLAIDLSHNSFTGTIPEEFGGMRDLNVLNLAHNLLTGAIPSTIGNLKNLEWLDLSQNWLESHIPDSLGNLTFLKYLNISNNKLLGRVPQSAQLALFPVSSYEGNPGLCGFPLAECAGLYNPLHGDHTDEDSDDGHGDETILAAIVGGGVSCILWSYAVFFSKRWEALLKRLI</sequence>
<evidence type="ECO:0000256" key="8">
    <source>
        <dbReference type="ARBA" id="ARBA00022989"/>
    </source>
</evidence>
<keyword evidence="6 12" id="KW-0732">Signal</keyword>
<keyword evidence="15" id="KW-1185">Reference proteome</keyword>
<protein>
    <recommendedName>
        <fullName evidence="13">Leucine-rich repeat-containing N-terminal plant-type domain-containing protein</fullName>
    </recommendedName>
</protein>
<evidence type="ECO:0000313" key="14">
    <source>
        <dbReference type="EMBL" id="EFJ38572.1"/>
    </source>
</evidence>
<dbReference type="SMART" id="SM00369">
    <property type="entry name" value="LRR_TYP"/>
    <property type="match status" value="6"/>
</dbReference>
<keyword evidence="5 11" id="KW-0812">Transmembrane</keyword>
<organism evidence="15">
    <name type="scientific">Selaginella moellendorffii</name>
    <name type="common">Spikemoss</name>
    <dbReference type="NCBI Taxonomy" id="88036"/>
    <lineage>
        <taxon>Eukaryota</taxon>
        <taxon>Viridiplantae</taxon>
        <taxon>Streptophyta</taxon>
        <taxon>Embryophyta</taxon>
        <taxon>Tracheophyta</taxon>
        <taxon>Lycopodiopsida</taxon>
        <taxon>Selaginellales</taxon>
        <taxon>Selaginellaceae</taxon>
        <taxon>Selaginella</taxon>
    </lineage>
</organism>
<dbReference type="FunFam" id="3.80.10.10:FF:000111">
    <property type="entry name" value="LRR receptor-like serine/threonine-protein kinase ERECTA"/>
    <property type="match status" value="1"/>
</dbReference>
<evidence type="ECO:0000256" key="9">
    <source>
        <dbReference type="ARBA" id="ARBA00023136"/>
    </source>
</evidence>
<dbReference type="STRING" id="88036.D8QR82"/>
<dbReference type="InterPro" id="IPR052941">
    <property type="entry name" value="StomDev_PlantInt_Reg"/>
</dbReference>
<evidence type="ECO:0000256" key="4">
    <source>
        <dbReference type="ARBA" id="ARBA00022614"/>
    </source>
</evidence>
<keyword evidence="8 11" id="KW-1133">Transmembrane helix</keyword>
<dbReference type="InterPro" id="IPR003591">
    <property type="entry name" value="Leu-rich_rpt_typical-subtyp"/>
</dbReference>
<dbReference type="AlphaFoldDB" id="D8QR82"/>
<gene>
    <name evidence="14" type="ORF">SELMODRAFT_402612</name>
</gene>
<evidence type="ECO:0000256" key="11">
    <source>
        <dbReference type="SAM" id="Phobius"/>
    </source>
</evidence>
<feature type="chain" id="PRO_5003121151" description="Leucine-rich repeat-containing N-terminal plant-type domain-containing protein" evidence="12">
    <location>
        <begin position="31"/>
        <end position="761"/>
    </location>
</feature>
<feature type="domain" description="Leucine-rich repeat-containing N-terminal plant-type" evidence="13">
    <location>
        <begin position="32"/>
        <end position="67"/>
    </location>
</feature>
<dbReference type="InParanoid" id="D8QR82"/>
<evidence type="ECO:0000256" key="2">
    <source>
        <dbReference type="ARBA" id="ARBA00009592"/>
    </source>
</evidence>
<name>D8QR82_SELML</name>
<dbReference type="GO" id="GO:0005886">
    <property type="term" value="C:plasma membrane"/>
    <property type="evidence" value="ECO:0000318"/>
    <property type="project" value="GO_Central"/>
</dbReference>
<evidence type="ECO:0000256" key="6">
    <source>
        <dbReference type="ARBA" id="ARBA00022729"/>
    </source>
</evidence>
<evidence type="ECO:0000259" key="13">
    <source>
        <dbReference type="Pfam" id="PF08263"/>
    </source>
</evidence>
<dbReference type="InterPro" id="IPR001611">
    <property type="entry name" value="Leu-rich_rpt"/>
</dbReference>
<comment type="similarity">
    <text evidence="2">Belongs to the RLP family.</text>
</comment>
<dbReference type="Pfam" id="PF13516">
    <property type="entry name" value="LRR_6"/>
    <property type="match status" value="1"/>
</dbReference>
<keyword evidence="9 11" id="KW-0472">Membrane</keyword>
<dbReference type="InterPro" id="IPR032675">
    <property type="entry name" value="LRR_dom_sf"/>
</dbReference>
<proteinExistence type="inferred from homology"/>
<keyword evidence="7" id="KW-0677">Repeat</keyword>
<dbReference type="PANTHER" id="PTHR48004:SF112">
    <property type="entry name" value="C2 DOMAIN-CONTAINING PROTEIN"/>
    <property type="match status" value="1"/>
</dbReference>
<dbReference type="InterPro" id="IPR013210">
    <property type="entry name" value="LRR_N_plant-typ"/>
</dbReference>
<feature type="signal peptide" evidence="12">
    <location>
        <begin position="1"/>
        <end position="30"/>
    </location>
</feature>
<keyword evidence="4" id="KW-0433">Leucine-rich repeat</keyword>
<dbReference type="Gramene" id="EFJ38572">
    <property type="protein sequence ID" value="EFJ38572"/>
    <property type="gene ID" value="SELMODRAFT_402612"/>
</dbReference>
<dbReference type="PROSITE" id="PS51450">
    <property type="entry name" value="LRR"/>
    <property type="match status" value="2"/>
</dbReference>
<evidence type="ECO:0000256" key="7">
    <source>
        <dbReference type="ARBA" id="ARBA00022737"/>
    </source>
</evidence>
<reference evidence="14 15" key="1">
    <citation type="journal article" date="2011" name="Science">
        <title>The Selaginella genome identifies genetic changes associated with the evolution of vascular plants.</title>
        <authorList>
            <person name="Banks J.A."/>
            <person name="Nishiyama T."/>
            <person name="Hasebe M."/>
            <person name="Bowman J.L."/>
            <person name="Gribskov M."/>
            <person name="dePamphilis C."/>
            <person name="Albert V.A."/>
            <person name="Aono N."/>
            <person name="Aoyama T."/>
            <person name="Ambrose B.A."/>
            <person name="Ashton N.W."/>
            <person name="Axtell M.J."/>
            <person name="Barker E."/>
            <person name="Barker M.S."/>
            <person name="Bennetzen J.L."/>
            <person name="Bonawitz N.D."/>
            <person name="Chapple C."/>
            <person name="Cheng C."/>
            <person name="Correa L.G."/>
            <person name="Dacre M."/>
            <person name="DeBarry J."/>
            <person name="Dreyer I."/>
            <person name="Elias M."/>
            <person name="Engstrom E.M."/>
            <person name="Estelle M."/>
            <person name="Feng L."/>
            <person name="Finet C."/>
            <person name="Floyd S.K."/>
            <person name="Frommer W.B."/>
            <person name="Fujita T."/>
            <person name="Gramzow L."/>
            <person name="Gutensohn M."/>
            <person name="Harholt J."/>
            <person name="Hattori M."/>
            <person name="Heyl A."/>
            <person name="Hirai T."/>
            <person name="Hiwatashi Y."/>
            <person name="Ishikawa M."/>
            <person name="Iwata M."/>
            <person name="Karol K.G."/>
            <person name="Koehler B."/>
            <person name="Kolukisaoglu U."/>
            <person name="Kubo M."/>
            <person name="Kurata T."/>
            <person name="Lalonde S."/>
            <person name="Li K."/>
            <person name="Li Y."/>
            <person name="Litt A."/>
            <person name="Lyons E."/>
            <person name="Manning G."/>
            <person name="Maruyama T."/>
            <person name="Michael T.P."/>
            <person name="Mikami K."/>
            <person name="Miyazaki S."/>
            <person name="Morinaga S."/>
            <person name="Murata T."/>
            <person name="Mueller-Roeber B."/>
            <person name="Nelson D.R."/>
            <person name="Obara M."/>
            <person name="Oguri Y."/>
            <person name="Olmstead R.G."/>
            <person name="Onodera N."/>
            <person name="Petersen B.L."/>
            <person name="Pils B."/>
            <person name="Prigge M."/>
            <person name="Rensing S.A."/>
            <person name="Riano-Pachon D.M."/>
            <person name="Roberts A.W."/>
            <person name="Sato Y."/>
            <person name="Scheller H.V."/>
            <person name="Schulz B."/>
            <person name="Schulz C."/>
            <person name="Shakirov E.V."/>
            <person name="Shibagaki N."/>
            <person name="Shinohara N."/>
            <person name="Shippen D.E."/>
            <person name="Soerensen I."/>
            <person name="Sotooka R."/>
            <person name="Sugimoto N."/>
            <person name="Sugita M."/>
            <person name="Sumikawa N."/>
            <person name="Tanurdzic M."/>
            <person name="Theissen G."/>
            <person name="Ulvskov P."/>
            <person name="Wakazuki S."/>
            <person name="Weng J.K."/>
            <person name="Willats W.W."/>
            <person name="Wipf D."/>
            <person name="Wolf P.G."/>
            <person name="Yang L."/>
            <person name="Zimmer A.D."/>
            <person name="Zhu Q."/>
            <person name="Mitros T."/>
            <person name="Hellsten U."/>
            <person name="Loque D."/>
            <person name="Otillar R."/>
            <person name="Salamov A."/>
            <person name="Schmutz J."/>
            <person name="Shapiro H."/>
            <person name="Lindquist E."/>
            <person name="Lucas S."/>
            <person name="Rokhsar D."/>
            <person name="Grigoriev I.V."/>
        </authorList>
    </citation>
    <scope>NUCLEOTIDE SEQUENCE [LARGE SCALE GENOMIC DNA]</scope>
</reference>
<feature type="transmembrane region" description="Helical" evidence="11">
    <location>
        <begin position="729"/>
        <end position="749"/>
    </location>
</feature>
<evidence type="ECO:0000256" key="3">
    <source>
        <dbReference type="ARBA" id="ARBA00022475"/>
    </source>
</evidence>
<keyword evidence="3" id="KW-1003">Cell membrane</keyword>
<dbReference type="Pfam" id="PF08263">
    <property type="entry name" value="LRRNT_2"/>
    <property type="match status" value="1"/>
</dbReference>
<dbReference type="Pfam" id="PF00560">
    <property type="entry name" value="LRR_1"/>
    <property type="match status" value="3"/>
</dbReference>
<dbReference type="PANTHER" id="PTHR48004">
    <property type="entry name" value="OS01G0149700 PROTEIN"/>
    <property type="match status" value="1"/>
</dbReference>
<evidence type="ECO:0000256" key="1">
    <source>
        <dbReference type="ARBA" id="ARBA00004162"/>
    </source>
</evidence>
<dbReference type="FunFam" id="3.80.10.10:FF:000095">
    <property type="entry name" value="LRR receptor-like serine/threonine-protein kinase GSO1"/>
    <property type="match status" value="1"/>
</dbReference>
<dbReference type="HOGENOM" id="CLU_000288_22_4_1"/>
<evidence type="ECO:0000256" key="10">
    <source>
        <dbReference type="ARBA" id="ARBA00023180"/>
    </source>
</evidence>
<evidence type="ECO:0000256" key="5">
    <source>
        <dbReference type="ARBA" id="ARBA00022692"/>
    </source>
</evidence>
<dbReference type="KEGG" id="smo:SELMODRAFT_402612"/>
<accession>D8QR82</accession>
<dbReference type="Pfam" id="PF13855">
    <property type="entry name" value="LRR_8"/>
    <property type="match status" value="3"/>
</dbReference>
<dbReference type="EMBL" id="GL377565">
    <property type="protein sequence ID" value="EFJ38572.1"/>
    <property type="molecule type" value="Genomic_DNA"/>
</dbReference>
<dbReference type="Proteomes" id="UP000001514">
    <property type="component" value="Unassembled WGS sequence"/>
</dbReference>
<dbReference type="SUPFAM" id="SSF52058">
    <property type="entry name" value="L domain-like"/>
    <property type="match status" value="2"/>
</dbReference>
<dbReference type="Gene3D" id="3.30.1490.310">
    <property type="match status" value="1"/>
</dbReference>
<keyword evidence="10" id="KW-0325">Glycoprotein</keyword>
<evidence type="ECO:0000256" key="12">
    <source>
        <dbReference type="SAM" id="SignalP"/>
    </source>
</evidence>
<dbReference type="GO" id="GO:0009755">
    <property type="term" value="P:hormone-mediated signaling pathway"/>
    <property type="evidence" value="ECO:0000318"/>
    <property type="project" value="GO_Central"/>
</dbReference>
<evidence type="ECO:0000313" key="15">
    <source>
        <dbReference type="Proteomes" id="UP000001514"/>
    </source>
</evidence>
<dbReference type="GO" id="GO:0038023">
    <property type="term" value="F:signaling receptor activity"/>
    <property type="evidence" value="ECO:0000318"/>
    <property type="project" value="GO_Central"/>
</dbReference>